<dbReference type="Pfam" id="PF21428">
    <property type="entry name" value="Gp7_helical"/>
    <property type="match status" value="1"/>
</dbReference>
<comment type="similarity">
    <text evidence="1">Belongs to the T4likevirus baseplate wedge protein gp7 family.</text>
</comment>
<evidence type="ECO:0000313" key="6">
    <source>
        <dbReference type="Proteomes" id="UP000008731"/>
    </source>
</evidence>
<keyword evidence="6" id="KW-1185">Reference proteome</keyword>
<protein>
    <recommendedName>
        <fullName evidence="1">Baseplate wedge protein gp7</fullName>
    </recommendedName>
</protein>
<dbReference type="InterPro" id="IPR048812">
    <property type="entry name" value="Gp7_dom_VI"/>
</dbReference>
<dbReference type="InterPro" id="IPR034697">
    <property type="entry name" value="GP7_T4"/>
</dbReference>
<keyword evidence="1" id="KW-1226">Viral baseplate protein</keyword>
<feature type="disulfide bond" description="Interchain (with GP10)" evidence="1">
    <location>
        <position position="176"/>
    </location>
</feature>
<dbReference type="InterPro" id="IPR048810">
    <property type="entry name" value="Gp7_helical"/>
</dbReference>
<evidence type="ECO:0000256" key="2">
    <source>
        <dbReference type="SAM" id="MobiDB-lite"/>
    </source>
</evidence>
<feature type="compositionally biased region" description="Polar residues" evidence="2">
    <location>
        <begin position="1015"/>
        <end position="1026"/>
    </location>
</feature>
<dbReference type="GO" id="GO:0098003">
    <property type="term" value="P:viral tail assembly"/>
    <property type="evidence" value="ECO:0007669"/>
    <property type="project" value="UniProtKB-KW"/>
</dbReference>
<dbReference type="CDD" id="cd00063">
    <property type="entry name" value="FN3"/>
    <property type="match status" value="1"/>
</dbReference>
<keyword evidence="3" id="KW-0472">Membrane</keyword>
<dbReference type="InterPro" id="IPR048811">
    <property type="entry name" value="Gp7_dom_V"/>
</dbReference>
<dbReference type="RefSeq" id="YP_004010301.1">
    <property type="nucleotide sequence ID" value="NC_014663.1"/>
</dbReference>
<dbReference type="GO" id="GO:0098025">
    <property type="term" value="C:virus tail, baseplate"/>
    <property type="evidence" value="ECO:0007669"/>
    <property type="project" value="UniProtKB-UniRule"/>
</dbReference>
<proteinExistence type="inferred from homology"/>
<evidence type="ECO:0000256" key="3">
    <source>
        <dbReference type="SAM" id="Phobius"/>
    </source>
</evidence>
<comment type="subunit">
    <text evidence="1">Binds to gp10 homotrimer; disulfide-linked. Heteromultimer with gp10; a gp10 molecule is disulfide-linked to gp7 and the other two remaining gp10 molecules form a disulfide bond.</text>
</comment>
<dbReference type="InterPro" id="IPR003961">
    <property type="entry name" value="FN3_dom"/>
</dbReference>
<keyword evidence="1" id="KW-1015">Disulfide bond</keyword>
<comment type="function">
    <text evidence="1">Baseplate protein. Involved in the tail assembly.</text>
</comment>
<dbReference type="Proteomes" id="UP000008731">
    <property type="component" value="Segment"/>
</dbReference>
<name>E5EPU8_9CAUD</name>
<sequence length="1026" mass="118897">MIKAPQITSLAISKLSANNLQLTWDDVGENFYYLVEMAKADTSGLLTWAPLGYTAENMWFSTDLSPLSKYTFRISVASEGFEQSDWVYTDEFETFAQNAYAFEVMNELTLNKKFIEEKFTKGNNSYVDFNTDVIYAALTNESFMYSDAYSHVSQISNFIIKENEYHEIQGDVTPICRDINRMYLMEDDGILYLFERWQPLVKVSNDRGQTWQAVKLMNDRVGWPLSKTVFYQSTTTNYVLGWDRIFYGRKSTDVRWSSDEVRFSSDDITFAKIGDTLQLGFDVNIFGTYARLPADVSQIAEAITCNEDFIYVVARDKVRFAKTKNAPIDGNPVSPTFGEKLFEKESQSITGNNKAVTWKMDCVNGKIFALVVGEVKEFRQDPRVQENIVDSLDKGVYMLEDHDTGKWVRIFGNTEEERRRIEVGYTNMSCDDEELFISSSNYKVLQENIVPDTELPAKYPDAVNYAVKEEYVQQWIHDKHLLMMSFRANGFDGWDKWAPGRMKYYAEPYFSKCTNSGTRCWIDNSNRVVMVYSDITHEYPIDPYPVTSPNRFMKEVWNTGDCTVSSPNIEFKNFTKYANGVVFYKHSGELVGYYEFNYRVKDSVRIVWKPSNVFLNAFMQNQTREDPWTPDDSNGYNNPDLRPFLTKIVPESYIMEGSNFEKFCEYYLQYISDGYGTVYNNLTNLIRDKYPKEEHSWEYLWSEIYKRNIYLNKEKRDFVARFFETRKNDFYSTKGIEASYKFLFKVLYNEDVEIDIESANGLEYDIIVESDNINEDLAGRTIYTATGRSNVTYIERHYSKGKLQWKITIHNLLGRFIAGQEIKSERTSFEGTIVQGVRGKDMSSNTIEYINRGRSYYVMKIKSALPSSRYRDDVLRFVHPVGFGFIGITLISMFINAGLSMKHVETIINTLKNYKWDAGLPSVWPDRVAKFGPDGKIDRDPTTGEPIYLDAPNKGVDFPLRPTYMADNPGTYYGLDADERRRPMSPLFDQSAVTFAQFRNLVDMRLKSDVGNPRDPQNPTQVKVDE</sequence>
<keyword evidence="1" id="KW-0426">Late protein</keyword>
<feature type="region of interest" description="Disordered" evidence="2">
    <location>
        <begin position="1007"/>
        <end position="1026"/>
    </location>
</feature>
<dbReference type="Pfam" id="PF21456">
    <property type="entry name" value="Gp7_6th"/>
    <property type="match status" value="1"/>
</dbReference>
<keyword evidence="3" id="KW-1133">Transmembrane helix</keyword>
<feature type="transmembrane region" description="Helical" evidence="3">
    <location>
        <begin position="877"/>
        <end position="899"/>
    </location>
</feature>
<dbReference type="PROSITE" id="PS50853">
    <property type="entry name" value="FN3"/>
    <property type="match status" value="1"/>
</dbReference>
<dbReference type="OrthoDB" id="54at10239"/>
<dbReference type="SUPFAM" id="SSF110296">
    <property type="entry name" value="Oligoxyloglucan reducing end-specific cellobiohydrolase"/>
    <property type="match status" value="1"/>
</dbReference>
<dbReference type="EMBL" id="HM004124">
    <property type="protein sequence ID" value="ADG60064.1"/>
    <property type="molecule type" value="Genomic_DNA"/>
</dbReference>
<dbReference type="InterPro" id="IPR036116">
    <property type="entry name" value="FN3_sf"/>
</dbReference>
<evidence type="ECO:0000259" key="4">
    <source>
        <dbReference type="PROSITE" id="PS50853"/>
    </source>
</evidence>
<feature type="domain" description="Fibronectin type-III" evidence="4">
    <location>
        <begin position="4"/>
        <end position="97"/>
    </location>
</feature>
<gene>
    <name evidence="5" type="primary">7</name>
    <name evidence="5" type="ORF">Acj9p164</name>
</gene>
<dbReference type="KEGG" id="vg:9926598"/>
<dbReference type="GeneID" id="9926598"/>
<dbReference type="SUPFAM" id="SSF49265">
    <property type="entry name" value="Fibronectin type III"/>
    <property type="match status" value="1"/>
</dbReference>
<keyword evidence="3" id="KW-0812">Transmembrane</keyword>
<comment type="subcellular location">
    <subcellularLocation>
        <location evidence="1">Virion</location>
    </subcellularLocation>
    <text evidence="1">Present in the baseplate.</text>
</comment>
<evidence type="ECO:0000313" key="5">
    <source>
        <dbReference type="EMBL" id="ADG60064.1"/>
    </source>
</evidence>
<keyword evidence="1" id="KW-1188">Viral release from host cell</keyword>
<keyword evidence="1" id="KW-0946">Virion</keyword>
<keyword evidence="1" id="KW-1245">Viral tail assembly</keyword>
<organism evidence="5 6">
    <name type="scientific">Acinetobacter phage Acj9</name>
    <dbReference type="NCBI Taxonomy" id="760939"/>
    <lineage>
        <taxon>Viruses</taxon>
        <taxon>Duplodnaviria</taxon>
        <taxon>Heunggongvirae</taxon>
        <taxon>Uroviricota</taxon>
        <taxon>Caudoviricetes</taxon>
        <taxon>Pantevenvirales</taxon>
        <taxon>Straboviridae</taxon>
        <taxon>Twarogvirinae</taxon>
        <taxon>Acajnonavirus</taxon>
        <taxon>Acajnonavirus acj9</taxon>
    </lineage>
</organism>
<dbReference type="Pfam" id="PF21427">
    <property type="entry name" value="Gp7_5th"/>
    <property type="match status" value="1"/>
</dbReference>
<accession>E5EPU8</accession>
<keyword evidence="1" id="KW-1227">Viral tail protein</keyword>
<dbReference type="HAMAP" id="MF_04103">
    <property type="entry name" value="BP07_T4"/>
    <property type="match status" value="1"/>
</dbReference>
<evidence type="ECO:0000256" key="1">
    <source>
        <dbReference type="HAMAP-Rule" id="MF_04103"/>
    </source>
</evidence>
<reference evidence="5 6" key="1">
    <citation type="journal article" date="2010" name="Virol. J.">
        <title>Genomes of the T4-related bacteriophages as windows on microbial genome evolution.</title>
        <authorList>
            <person name="Petrov V.M."/>
            <person name="Ratnayaka S."/>
            <person name="Nolan J.M."/>
            <person name="Miller E.S."/>
            <person name="Karam J.D."/>
        </authorList>
    </citation>
    <scope>NUCLEOTIDE SEQUENCE [LARGE SCALE GENOMIC DNA]</scope>
</reference>